<dbReference type="EMBL" id="OX395137">
    <property type="protein sequence ID" value="CAI5789311.1"/>
    <property type="molecule type" value="Genomic_DNA"/>
</dbReference>
<organism evidence="2 3">
    <name type="scientific">Podarcis lilfordi</name>
    <name type="common">Lilford's wall lizard</name>
    <dbReference type="NCBI Taxonomy" id="74358"/>
    <lineage>
        <taxon>Eukaryota</taxon>
        <taxon>Metazoa</taxon>
        <taxon>Chordata</taxon>
        <taxon>Craniata</taxon>
        <taxon>Vertebrata</taxon>
        <taxon>Euteleostomi</taxon>
        <taxon>Lepidosauria</taxon>
        <taxon>Squamata</taxon>
        <taxon>Bifurcata</taxon>
        <taxon>Unidentata</taxon>
        <taxon>Episquamata</taxon>
        <taxon>Laterata</taxon>
        <taxon>Lacertibaenia</taxon>
        <taxon>Lacertidae</taxon>
        <taxon>Podarcis</taxon>
    </lineage>
</organism>
<gene>
    <name evidence="2" type="ORF">PODLI_1B042641</name>
</gene>
<accession>A0AA35PHP1</accession>
<keyword evidence="1" id="KW-0812">Transmembrane</keyword>
<keyword evidence="1" id="KW-0472">Membrane</keyword>
<proteinExistence type="predicted"/>
<protein>
    <submittedName>
        <fullName evidence="2">Uncharacterized protein</fullName>
    </submittedName>
</protein>
<evidence type="ECO:0000313" key="2">
    <source>
        <dbReference type="EMBL" id="CAI5789311.1"/>
    </source>
</evidence>
<keyword evidence="1" id="KW-1133">Transmembrane helix</keyword>
<reference evidence="2" key="1">
    <citation type="submission" date="2022-12" db="EMBL/GenBank/DDBJ databases">
        <authorList>
            <person name="Alioto T."/>
            <person name="Alioto T."/>
            <person name="Gomez Garrido J."/>
        </authorList>
    </citation>
    <scope>NUCLEOTIDE SEQUENCE</scope>
</reference>
<feature type="transmembrane region" description="Helical" evidence="1">
    <location>
        <begin position="67"/>
        <end position="84"/>
    </location>
</feature>
<keyword evidence="3" id="KW-1185">Reference proteome</keyword>
<evidence type="ECO:0000313" key="3">
    <source>
        <dbReference type="Proteomes" id="UP001178461"/>
    </source>
</evidence>
<sequence length="106" mass="11744">MGEREAVLAGAAGGAWEEACKKGVVPGANGEKDRSVFSNWLQKGFPKLNVAGKDFAQVERAAWLSKGLWFTFLFFLLPAAILQYRSQTVLSLRELQSINWQIASRI</sequence>
<evidence type="ECO:0000256" key="1">
    <source>
        <dbReference type="SAM" id="Phobius"/>
    </source>
</evidence>
<dbReference type="AlphaFoldDB" id="A0AA35PHP1"/>
<dbReference type="Proteomes" id="UP001178461">
    <property type="component" value="Chromosome 12"/>
</dbReference>
<name>A0AA35PHP1_9SAUR</name>